<dbReference type="SUPFAM" id="SSF53448">
    <property type="entry name" value="Nucleotide-diphospho-sugar transferases"/>
    <property type="match status" value="1"/>
</dbReference>
<dbReference type="KEGG" id="jda:BW727_100235"/>
<gene>
    <name evidence="2" type="primary">epsJ_1</name>
    <name evidence="2" type="ORF">BW727_100235</name>
</gene>
<dbReference type="CDD" id="cd00761">
    <property type="entry name" value="Glyco_tranf_GTA_type"/>
    <property type="match status" value="1"/>
</dbReference>
<proteinExistence type="predicted"/>
<accession>A0A1S6IM60</accession>
<dbReference type="GO" id="GO:0016758">
    <property type="term" value="F:hexosyltransferase activity"/>
    <property type="evidence" value="ECO:0007669"/>
    <property type="project" value="UniProtKB-ARBA"/>
</dbReference>
<dbReference type="Gene3D" id="3.90.550.10">
    <property type="entry name" value="Spore Coat Polysaccharide Biosynthesis Protein SpsA, Chain A"/>
    <property type="match status" value="1"/>
</dbReference>
<dbReference type="STRING" id="708126.BW727_100235"/>
<sequence>MLISIIIPAYNLESQITETLISLVNQTNNDFEIIVIDDGSTDNTYNVALSVLKDCSFCNFSVLTQKNCGVSQARNVGISKSKGEYIFFLDGDDYVSKDLVQTIKTHVDKTDEKLDVICWGYSKVNSDGVETLNYFKRYADETIVIKGIEVIEKIALEKSLSIAVGSAVYSKELLKKHGISYTVGCKSGEDQEFSIKVLAKSDNVLFINKTLSYYVSRKNSISNSYNVNKFDAVHAMESISKYLLAQGEEYSSLSHNFGNDKLIESYLVNYSSCLQNMDNKNTSQLNNEIERKYPGLNKKVLKMMRSNNFHDKQLIMKIILFQIHPKLFNFILNSNIRKKLKFRKL</sequence>
<dbReference type="Proteomes" id="UP000188993">
    <property type="component" value="Chromosome"/>
</dbReference>
<dbReference type="AlphaFoldDB" id="A0A1S6IM60"/>
<keyword evidence="2" id="KW-0808">Transferase</keyword>
<feature type="domain" description="Glycosyltransferase 2-like" evidence="1">
    <location>
        <begin position="4"/>
        <end position="127"/>
    </location>
</feature>
<dbReference type="EMBL" id="CP019728">
    <property type="protein sequence ID" value="AQS52643.1"/>
    <property type="molecule type" value="Genomic_DNA"/>
</dbReference>
<reference evidence="2 3" key="1">
    <citation type="journal article" date="2014" name="Int. J. Syst. Evol. Microbiol.">
        <title>Jeotgalibaca dankookensis gen. nov., sp. nov., a member of the family Carnobacteriaceae, isolated from seujeot (Korean traditional food).</title>
        <authorList>
            <person name="Lee D.G."/>
            <person name="Trujillo M.E."/>
            <person name="Kang H."/>
            <person name="Ahn T.Y."/>
        </authorList>
    </citation>
    <scope>NUCLEOTIDE SEQUENCE [LARGE SCALE GENOMIC DNA]</scope>
    <source>
        <strain evidence="2 3">EX-07</strain>
    </source>
</reference>
<evidence type="ECO:0000313" key="2">
    <source>
        <dbReference type="EMBL" id="AQS52643.1"/>
    </source>
</evidence>
<dbReference type="InterPro" id="IPR001173">
    <property type="entry name" value="Glyco_trans_2-like"/>
</dbReference>
<keyword evidence="2" id="KW-0328">Glycosyltransferase</keyword>
<evidence type="ECO:0000259" key="1">
    <source>
        <dbReference type="Pfam" id="PF00535"/>
    </source>
</evidence>
<organism evidence="2 3">
    <name type="scientific">Jeotgalibaca dankookensis</name>
    <dbReference type="NCBI Taxonomy" id="708126"/>
    <lineage>
        <taxon>Bacteria</taxon>
        <taxon>Bacillati</taxon>
        <taxon>Bacillota</taxon>
        <taxon>Bacilli</taxon>
        <taxon>Lactobacillales</taxon>
        <taxon>Carnobacteriaceae</taxon>
        <taxon>Jeotgalibaca</taxon>
    </lineage>
</organism>
<evidence type="ECO:0000313" key="3">
    <source>
        <dbReference type="Proteomes" id="UP000188993"/>
    </source>
</evidence>
<dbReference type="RefSeq" id="WP_062468048.1">
    <property type="nucleotide sequence ID" value="NZ_BBYN01000005.1"/>
</dbReference>
<dbReference type="EC" id="2.4.-.-" evidence="2"/>
<keyword evidence="3" id="KW-1185">Reference proteome</keyword>
<dbReference type="PANTHER" id="PTHR22916:SF3">
    <property type="entry name" value="UDP-GLCNAC:BETAGAL BETA-1,3-N-ACETYLGLUCOSAMINYLTRANSFERASE-LIKE PROTEIN 1"/>
    <property type="match status" value="1"/>
</dbReference>
<dbReference type="OrthoDB" id="8773442at2"/>
<dbReference type="Pfam" id="PF00535">
    <property type="entry name" value="Glycos_transf_2"/>
    <property type="match status" value="1"/>
</dbReference>
<dbReference type="InterPro" id="IPR029044">
    <property type="entry name" value="Nucleotide-diphossugar_trans"/>
</dbReference>
<dbReference type="PANTHER" id="PTHR22916">
    <property type="entry name" value="GLYCOSYLTRANSFERASE"/>
    <property type="match status" value="1"/>
</dbReference>
<name>A0A1S6IM60_9LACT</name>
<protein>
    <submittedName>
        <fullName evidence="2">Putative glycosyltransferase EpsJ</fullName>
        <ecNumber evidence="2">2.4.-.-</ecNumber>
    </submittedName>
</protein>